<evidence type="ECO:0000256" key="7">
    <source>
        <dbReference type="ARBA" id="ARBA00022694"/>
    </source>
</evidence>
<dbReference type="InterPro" id="IPR017945">
    <property type="entry name" value="DHBP_synth_RibB-like_a/b_dom"/>
</dbReference>
<dbReference type="Proteomes" id="UP000008138">
    <property type="component" value="Chromosome"/>
</dbReference>
<evidence type="ECO:0000256" key="5">
    <source>
        <dbReference type="ARBA" id="ARBA00022490"/>
    </source>
</evidence>
<evidence type="ECO:0000256" key="8">
    <source>
        <dbReference type="ARBA" id="ARBA00022695"/>
    </source>
</evidence>
<keyword evidence="7 13" id="KW-0819">tRNA processing</keyword>
<dbReference type="InterPro" id="IPR010923">
    <property type="entry name" value="T(6)A37_SUA5"/>
</dbReference>
<feature type="domain" description="YrdC-like" evidence="15">
    <location>
        <begin position="14"/>
        <end position="199"/>
    </location>
</feature>
<dbReference type="FunFam" id="3.90.870.10:FF:000009">
    <property type="entry name" value="Threonylcarbamoyl-AMP synthase, putative"/>
    <property type="match status" value="1"/>
</dbReference>
<name>F2L4I3_THEU7</name>
<organism evidence="16 17">
    <name type="scientific">Thermoproteus uzoniensis (strain 768-20)</name>
    <dbReference type="NCBI Taxonomy" id="999630"/>
    <lineage>
        <taxon>Archaea</taxon>
        <taxon>Thermoproteota</taxon>
        <taxon>Thermoprotei</taxon>
        <taxon>Thermoproteales</taxon>
        <taxon>Thermoproteaceae</taxon>
        <taxon>Thermoproteus</taxon>
    </lineage>
</organism>
<keyword evidence="17" id="KW-1185">Reference proteome</keyword>
<feature type="binding site" evidence="14">
    <location>
        <position position="121"/>
    </location>
    <ligand>
        <name>L-threonine</name>
        <dbReference type="ChEBI" id="CHEBI:57926"/>
    </ligand>
</feature>
<gene>
    <name evidence="16" type="ordered locus">TUZN_0669</name>
</gene>
<evidence type="ECO:0000256" key="3">
    <source>
        <dbReference type="ARBA" id="ARBA00012584"/>
    </source>
</evidence>
<feature type="binding site" evidence="14">
    <location>
        <position position="181"/>
    </location>
    <ligand>
        <name>L-threonine</name>
        <dbReference type="ChEBI" id="CHEBI:57926"/>
    </ligand>
</feature>
<accession>F2L4I3</accession>
<reference key="2">
    <citation type="submission" date="2011-03" db="EMBL/GenBank/DDBJ databases">
        <title>Complete genome sequence of the thermoacidophilic crenarchaeon Thermoproteus uzoniensis 768-20.</title>
        <authorList>
            <person name="Mardanov A.V."/>
            <person name="Gumerov V.M."/>
            <person name="Beletsky A.V."/>
            <person name="Prokofeva M.I."/>
            <person name="Bonch-Osmolovskaya E.A."/>
            <person name="Ravin N.V."/>
            <person name="Skryabin K.G."/>
        </authorList>
    </citation>
    <scope>NUCLEOTIDE SEQUENCE</scope>
    <source>
        <strain>768-20</strain>
    </source>
</reference>
<keyword evidence="6 13" id="KW-0808">Transferase</keyword>
<evidence type="ECO:0000256" key="9">
    <source>
        <dbReference type="ARBA" id="ARBA00022741"/>
    </source>
</evidence>
<dbReference type="GO" id="GO:0003725">
    <property type="term" value="F:double-stranded RNA binding"/>
    <property type="evidence" value="ECO:0007669"/>
    <property type="project" value="UniProtKB-UniRule"/>
</dbReference>
<feature type="binding site" evidence="14">
    <location>
        <position position="143"/>
    </location>
    <ligand>
        <name>ATP</name>
        <dbReference type="ChEBI" id="CHEBI:30616"/>
    </ligand>
</feature>
<dbReference type="STRING" id="999630.TUZN_0669"/>
<dbReference type="GO" id="GO:0005524">
    <property type="term" value="F:ATP binding"/>
    <property type="evidence" value="ECO:0007669"/>
    <property type="project" value="UniProtKB-UniRule"/>
</dbReference>
<dbReference type="PIRSF" id="PIRSF004930">
    <property type="entry name" value="Tln_factor_SUA5"/>
    <property type="match status" value="1"/>
</dbReference>
<dbReference type="GO" id="GO:0008033">
    <property type="term" value="P:tRNA processing"/>
    <property type="evidence" value="ECO:0007669"/>
    <property type="project" value="UniProtKB-KW"/>
</dbReference>
<dbReference type="GO" id="GO:0006450">
    <property type="term" value="P:regulation of translational fidelity"/>
    <property type="evidence" value="ECO:0007669"/>
    <property type="project" value="TreeGrafter"/>
</dbReference>
<feature type="binding site" evidence="14">
    <location>
        <position position="151"/>
    </location>
    <ligand>
        <name>ATP</name>
        <dbReference type="ChEBI" id="CHEBI:30616"/>
    </ligand>
</feature>
<dbReference type="InterPro" id="IPR038385">
    <property type="entry name" value="Sua5/YwlC_C"/>
</dbReference>
<dbReference type="AlphaFoldDB" id="F2L4I3"/>
<comment type="function">
    <text evidence="13">Required for the formation of a threonylcarbamoyl group on adenosine at position 37 (t(6)A37) in tRNAs that read codons beginning with adenine.</text>
</comment>
<sequence>MVKIVRVDPLNPRDEDIAEAAAVIRSGGLVAFPTETVYGLGADAFNAEASARIFKAKGRPADNPLIVHVSSLDMALELGDMPEKAVEVAKKAWPGPITFVVKKKADLPAVVTAGRPTVALRCPAHPVALKLIEAAGTPIAAPSANKAGRPSPTEASHVAEDLGDSVDLILDAGRTFFGVESTIVDVTREPPVLLRPGPFTVEELKSLLGEVEIPPFARGLGEADVALAPGMKYRHYAPETPLILVDFDLASAVRAARELGLRVAVLCLAGRCADADAAINVGSDLYEIAKNLYDALRRVDKVKVDVALAPTVPERGIGLAIMNRLRKASGFKFAATEEELRRLLRV</sequence>
<feature type="binding site" evidence="14">
    <location>
        <position position="68"/>
    </location>
    <ligand>
        <name>L-threonine</name>
        <dbReference type="ChEBI" id="CHEBI:57926"/>
    </ligand>
</feature>
<evidence type="ECO:0000256" key="10">
    <source>
        <dbReference type="ARBA" id="ARBA00022840"/>
    </source>
</evidence>
<dbReference type="PANTHER" id="PTHR17490">
    <property type="entry name" value="SUA5"/>
    <property type="match status" value="1"/>
</dbReference>
<dbReference type="Pfam" id="PF03481">
    <property type="entry name" value="Sua5_C"/>
    <property type="match status" value="1"/>
</dbReference>
<feature type="binding site" evidence="14">
    <location>
        <position position="141"/>
    </location>
    <ligand>
        <name>L-threonine</name>
        <dbReference type="ChEBI" id="CHEBI:57926"/>
    </ligand>
</feature>
<evidence type="ECO:0000256" key="12">
    <source>
        <dbReference type="ARBA" id="ARBA00048366"/>
    </source>
</evidence>
<evidence type="ECO:0000256" key="13">
    <source>
        <dbReference type="PIRNR" id="PIRNR004930"/>
    </source>
</evidence>
<evidence type="ECO:0000313" key="16">
    <source>
        <dbReference type="EMBL" id="AEA12161.1"/>
    </source>
</evidence>
<evidence type="ECO:0000256" key="1">
    <source>
        <dbReference type="ARBA" id="ARBA00004496"/>
    </source>
</evidence>
<dbReference type="PANTHER" id="PTHR17490:SF16">
    <property type="entry name" value="THREONYLCARBAMOYL-AMP SYNTHASE"/>
    <property type="match status" value="1"/>
</dbReference>
<dbReference type="EMBL" id="CP002590">
    <property type="protein sequence ID" value="AEA12161.1"/>
    <property type="molecule type" value="Genomic_DNA"/>
</dbReference>
<dbReference type="Pfam" id="PF01300">
    <property type="entry name" value="Sua5_yciO_yrdC"/>
    <property type="match status" value="1"/>
</dbReference>
<dbReference type="SUPFAM" id="SSF55821">
    <property type="entry name" value="YrdC/RibB"/>
    <property type="match status" value="1"/>
</dbReference>
<dbReference type="GeneID" id="10360210"/>
<keyword evidence="5 13" id="KW-0963">Cytoplasm</keyword>
<dbReference type="GO" id="GO:0000049">
    <property type="term" value="F:tRNA binding"/>
    <property type="evidence" value="ECO:0007669"/>
    <property type="project" value="TreeGrafter"/>
</dbReference>
<dbReference type="GO" id="GO:0005737">
    <property type="term" value="C:cytoplasm"/>
    <property type="evidence" value="ECO:0007669"/>
    <property type="project" value="UniProtKB-SubCell"/>
</dbReference>
<dbReference type="GO" id="GO:0061710">
    <property type="term" value="F:L-threonylcarbamoyladenylate synthase"/>
    <property type="evidence" value="ECO:0007669"/>
    <property type="project" value="UniProtKB-EC"/>
</dbReference>
<dbReference type="InterPro" id="IPR005145">
    <property type="entry name" value="Sua5_C"/>
</dbReference>
<evidence type="ECO:0000256" key="6">
    <source>
        <dbReference type="ARBA" id="ARBA00022679"/>
    </source>
</evidence>
<protein>
    <recommendedName>
        <fullName evidence="4 13">Threonylcarbamoyl-AMP synthase</fullName>
        <shortName evidence="13">TC-AMP synthase</shortName>
        <ecNumber evidence="3 13">2.7.7.87</ecNumber>
    </recommendedName>
    <alternativeName>
        <fullName evidence="11 13">L-threonylcarbamoyladenylate synthase</fullName>
    </alternativeName>
</protein>
<evidence type="ECO:0000259" key="15">
    <source>
        <dbReference type="PROSITE" id="PS51163"/>
    </source>
</evidence>
<evidence type="ECO:0000256" key="2">
    <source>
        <dbReference type="ARBA" id="ARBA00007663"/>
    </source>
</evidence>
<comment type="catalytic activity">
    <reaction evidence="12 13">
        <text>L-threonine + hydrogencarbonate + ATP = L-threonylcarbamoyladenylate + diphosphate + H2O</text>
        <dbReference type="Rhea" id="RHEA:36407"/>
        <dbReference type="ChEBI" id="CHEBI:15377"/>
        <dbReference type="ChEBI" id="CHEBI:17544"/>
        <dbReference type="ChEBI" id="CHEBI:30616"/>
        <dbReference type="ChEBI" id="CHEBI:33019"/>
        <dbReference type="ChEBI" id="CHEBI:57926"/>
        <dbReference type="ChEBI" id="CHEBI:73682"/>
        <dbReference type="EC" id="2.7.7.87"/>
    </reaction>
</comment>
<feature type="binding site" evidence="14">
    <location>
        <position position="63"/>
    </location>
    <ligand>
        <name>ATP</name>
        <dbReference type="ChEBI" id="CHEBI:30616"/>
    </ligand>
</feature>
<dbReference type="RefSeq" id="WP_013679497.1">
    <property type="nucleotide sequence ID" value="NC_015315.1"/>
</dbReference>
<feature type="binding site" evidence="14">
    <location>
        <position position="117"/>
    </location>
    <ligand>
        <name>ATP</name>
        <dbReference type="ChEBI" id="CHEBI:30616"/>
    </ligand>
</feature>
<dbReference type="PROSITE" id="PS51163">
    <property type="entry name" value="YRDC"/>
    <property type="match status" value="1"/>
</dbReference>
<dbReference type="InterPro" id="IPR050156">
    <property type="entry name" value="TC-AMP_synthase_SUA5"/>
</dbReference>
<evidence type="ECO:0000256" key="4">
    <source>
        <dbReference type="ARBA" id="ARBA00015492"/>
    </source>
</evidence>
<keyword evidence="10 13" id="KW-0067">ATP-binding</keyword>
<reference evidence="16 17" key="1">
    <citation type="journal article" date="2011" name="J. Bacteriol.">
        <title>Complete genome sequence of the thermoacidophilic crenarchaeon Thermoproteus uzoniensis 768-20.</title>
        <authorList>
            <person name="Mardanov A.V."/>
            <person name="Gumerov V.M."/>
            <person name="Beletsky A.V."/>
            <person name="Prokofeva M.I."/>
            <person name="Bonch-Osmolovskaya E.A."/>
            <person name="Ravin N.V."/>
            <person name="Skryabin K.G."/>
        </authorList>
    </citation>
    <scope>NUCLEOTIDE SEQUENCE [LARGE SCALE GENOMIC DNA]</scope>
    <source>
        <strain evidence="16 17">768-20</strain>
    </source>
</reference>
<dbReference type="HOGENOM" id="CLU_031397_0_1_2"/>
<dbReference type="eggNOG" id="arCOG01952">
    <property type="taxonomic scope" value="Archaea"/>
</dbReference>
<feature type="binding site" evidence="14">
    <location>
        <position position="195"/>
    </location>
    <ligand>
        <name>ATP</name>
        <dbReference type="ChEBI" id="CHEBI:30616"/>
    </ligand>
</feature>
<proteinExistence type="inferred from homology"/>
<evidence type="ECO:0000313" key="17">
    <source>
        <dbReference type="Proteomes" id="UP000008138"/>
    </source>
</evidence>
<evidence type="ECO:0000256" key="14">
    <source>
        <dbReference type="PIRSR" id="PIRSR004930-1"/>
    </source>
</evidence>
<evidence type="ECO:0000256" key="11">
    <source>
        <dbReference type="ARBA" id="ARBA00029774"/>
    </source>
</evidence>
<dbReference type="Gene3D" id="3.90.870.10">
    <property type="entry name" value="DHBP synthase"/>
    <property type="match status" value="1"/>
</dbReference>
<comment type="similarity">
    <text evidence="2 13">Belongs to the SUA5 family.</text>
</comment>
<dbReference type="InterPro" id="IPR006070">
    <property type="entry name" value="Sua5-like_dom"/>
</dbReference>
<dbReference type="Gene3D" id="3.40.50.11030">
    <property type="entry name" value="Threonylcarbamoyl-AMP synthase, C-terminal domain"/>
    <property type="match status" value="1"/>
</dbReference>
<keyword evidence="9 13" id="KW-0547">Nucleotide-binding</keyword>
<keyword evidence="8 13" id="KW-0548">Nucleotidyltransferase</keyword>
<dbReference type="EC" id="2.7.7.87" evidence="3 13"/>
<feature type="binding site" evidence="14">
    <location>
        <position position="236"/>
    </location>
    <ligand>
        <name>ATP</name>
        <dbReference type="ChEBI" id="CHEBI:30616"/>
    </ligand>
</feature>
<dbReference type="KEGG" id="tuz:TUZN_0669"/>
<dbReference type="NCBIfam" id="TIGR00057">
    <property type="entry name" value="L-threonylcarbamoyladenylate synthase"/>
    <property type="match status" value="1"/>
</dbReference>
<comment type="subcellular location">
    <subcellularLocation>
        <location evidence="1 13">Cytoplasm</location>
    </subcellularLocation>
</comment>
<feature type="binding site" evidence="14">
    <location>
        <position position="36"/>
    </location>
    <ligand>
        <name>L-threonine</name>
        <dbReference type="ChEBI" id="CHEBI:57926"/>
    </ligand>
</feature>
<feature type="binding site" evidence="14">
    <location>
        <position position="59"/>
    </location>
    <ligand>
        <name>ATP</name>
        <dbReference type="ChEBI" id="CHEBI:30616"/>
    </ligand>
</feature>